<dbReference type="SUPFAM" id="SSF81383">
    <property type="entry name" value="F-box domain"/>
    <property type="match status" value="1"/>
</dbReference>
<accession>A0A8W7PHG5</accession>
<dbReference type="Proteomes" id="UP000075882">
    <property type="component" value="Unassembled WGS sequence"/>
</dbReference>
<evidence type="ECO:0000313" key="3">
    <source>
        <dbReference type="EnsemblMetazoa" id="ACOM031912-PA.1"/>
    </source>
</evidence>
<sequence length="537" mass="61249">LNSPNIKHSLANEPQPIQMPKEQAGTMVSSSSECPIHRLPPELVFKIFDYLDLPSLKSVSLTCHRSEQLFAEYCPRRCILYIAKRPHVPIVEHLKKAAKMLQRTKRTYRSLQLHVAKPRGNKNMQAALGQLLEPRLLQQLVVLKLDLAPDSLTFAAQLSGAVAHMDRLQELTIRSTVDCFSPLQFSELRLANRSLHKLVLGHVWPGVIDCPNLRLLEATASLDVETIVGKQYAQHGGREPHWKLNQLEELVIVEELCMALDMENRPGYKVHFFRQLTQLKRLHCNTGYISERIFQAIGESCVLLEDLSIASLHLVDPSSLRVLANLTRLRQLAISHSFKPIPLATVVCLPSLERLLLGRVVIDWQKLPNVQSLQWLKIKPYAEGVRQLCDALAGPLKQLHCLWIDFCYAMDTPTREEILTVLPTLPALQTLVLQNVYKLQILKAMPPLAGLTRLVVFTASAYEFEEDYTITAEVLAQLVPNARRVEIGSSKPLHDNVFRQPYQFFKSRTAFGYLLPTDHHSKWELRQYNHRYILPLR</sequence>
<evidence type="ECO:0000259" key="2">
    <source>
        <dbReference type="PROSITE" id="PS50181"/>
    </source>
</evidence>
<dbReference type="EnsemblMetazoa" id="ACOM031912-RA">
    <property type="protein sequence ID" value="ACOM031912-PA.1"/>
    <property type="gene ID" value="ACOM031912"/>
</dbReference>
<dbReference type="SUPFAM" id="SSF52047">
    <property type="entry name" value="RNI-like"/>
    <property type="match status" value="1"/>
</dbReference>
<dbReference type="VEuPathDB" id="VectorBase:ACON2_037346"/>
<dbReference type="Gene3D" id="3.80.10.10">
    <property type="entry name" value="Ribonuclease Inhibitor"/>
    <property type="match status" value="1"/>
</dbReference>
<reference evidence="3" key="1">
    <citation type="submission" date="2022-08" db="UniProtKB">
        <authorList>
            <consortium name="EnsemblMetazoa"/>
        </authorList>
    </citation>
    <scope>IDENTIFICATION</scope>
</reference>
<dbReference type="PROSITE" id="PS50181">
    <property type="entry name" value="FBOX"/>
    <property type="match status" value="1"/>
</dbReference>
<feature type="domain" description="F-box" evidence="2">
    <location>
        <begin position="33"/>
        <end position="69"/>
    </location>
</feature>
<dbReference type="Pfam" id="PF12937">
    <property type="entry name" value="F-box-like"/>
    <property type="match status" value="1"/>
</dbReference>
<dbReference type="Gene3D" id="1.20.1280.50">
    <property type="match status" value="1"/>
</dbReference>
<protein>
    <recommendedName>
        <fullName evidence="2">F-box domain-containing protein</fullName>
    </recommendedName>
</protein>
<organism evidence="3">
    <name type="scientific">Anopheles coluzzii</name>
    <name type="common">African malaria mosquito</name>
    <dbReference type="NCBI Taxonomy" id="1518534"/>
    <lineage>
        <taxon>Eukaryota</taxon>
        <taxon>Metazoa</taxon>
        <taxon>Ecdysozoa</taxon>
        <taxon>Arthropoda</taxon>
        <taxon>Hexapoda</taxon>
        <taxon>Insecta</taxon>
        <taxon>Pterygota</taxon>
        <taxon>Neoptera</taxon>
        <taxon>Endopterygota</taxon>
        <taxon>Diptera</taxon>
        <taxon>Nematocera</taxon>
        <taxon>Culicoidea</taxon>
        <taxon>Culicidae</taxon>
        <taxon>Anophelinae</taxon>
        <taxon>Anopheles</taxon>
    </lineage>
</organism>
<dbReference type="InterPro" id="IPR001810">
    <property type="entry name" value="F-box_dom"/>
</dbReference>
<dbReference type="InterPro" id="IPR032675">
    <property type="entry name" value="LRR_dom_sf"/>
</dbReference>
<name>A0A8W7PHG5_ANOCL</name>
<feature type="region of interest" description="Disordered" evidence="1">
    <location>
        <begin position="1"/>
        <end position="23"/>
    </location>
</feature>
<dbReference type="AlphaFoldDB" id="A0A8W7PHG5"/>
<proteinExistence type="predicted"/>
<evidence type="ECO:0000256" key="1">
    <source>
        <dbReference type="SAM" id="MobiDB-lite"/>
    </source>
</evidence>
<dbReference type="InterPro" id="IPR036047">
    <property type="entry name" value="F-box-like_dom_sf"/>
</dbReference>